<gene>
    <name evidence="1" type="ORF">A2438_01190</name>
</gene>
<comment type="caution">
    <text evidence="1">The sequence shown here is derived from an EMBL/GenBank/DDBJ whole genome shotgun (WGS) entry which is preliminary data.</text>
</comment>
<dbReference type="SUPFAM" id="SSF53335">
    <property type="entry name" value="S-adenosyl-L-methionine-dependent methyltransferases"/>
    <property type="match status" value="1"/>
</dbReference>
<evidence type="ECO:0000313" key="1">
    <source>
        <dbReference type="EMBL" id="OGC40891.1"/>
    </source>
</evidence>
<sequence>MDYYQTNYRDYLAQNPDKKIQFYLNKIKKYAGNMRSIFEIGFGKGLFLKKASEAGLAVSGCEINQEATKETKNLLPKAKLYCGEFDQNLSDLEIITAFDVVEHIKEVEKLFDLVFKKLKPGGLFVFVCPVYDGPLGALVNLLDKDLTHLHKKSRFFWIKTAEENGFKILEWQGILRYLLPNKYYIHQEMRGLLKFISPAMLVVCSKPYDRISMP</sequence>
<dbReference type="Pfam" id="PF13489">
    <property type="entry name" value="Methyltransf_23"/>
    <property type="match status" value="1"/>
</dbReference>
<dbReference type="CDD" id="cd02440">
    <property type="entry name" value="AdoMet_MTases"/>
    <property type="match status" value="1"/>
</dbReference>
<dbReference type="Gene3D" id="3.40.50.150">
    <property type="entry name" value="Vaccinia Virus protein VP39"/>
    <property type="match status" value="1"/>
</dbReference>
<name>A0A1F4U7J3_UNCSA</name>
<evidence type="ECO:0000313" key="2">
    <source>
        <dbReference type="Proteomes" id="UP000179242"/>
    </source>
</evidence>
<protein>
    <recommendedName>
        <fullName evidence="3">Methyltransferase type 11 domain-containing protein</fullName>
    </recommendedName>
</protein>
<accession>A0A1F4U7J3</accession>
<reference evidence="1 2" key="1">
    <citation type="journal article" date="2016" name="Nat. Commun.">
        <title>Thousands of microbial genomes shed light on interconnected biogeochemical processes in an aquifer system.</title>
        <authorList>
            <person name="Anantharaman K."/>
            <person name="Brown C.T."/>
            <person name="Hug L.A."/>
            <person name="Sharon I."/>
            <person name="Castelle C.J."/>
            <person name="Probst A.J."/>
            <person name="Thomas B.C."/>
            <person name="Singh A."/>
            <person name="Wilkins M.J."/>
            <person name="Karaoz U."/>
            <person name="Brodie E.L."/>
            <person name="Williams K.H."/>
            <person name="Hubbard S.S."/>
            <person name="Banfield J.F."/>
        </authorList>
    </citation>
    <scope>NUCLEOTIDE SEQUENCE [LARGE SCALE GENOMIC DNA]</scope>
</reference>
<dbReference type="Proteomes" id="UP000179242">
    <property type="component" value="Unassembled WGS sequence"/>
</dbReference>
<dbReference type="InterPro" id="IPR029063">
    <property type="entry name" value="SAM-dependent_MTases_sf"/>
</dbReference>
<proteinExistence type="predicted"/>
<evidence type="ECO:0008006" key="3">
    <source>
        <dbReference type="Google" id="ProtNLM"/>
    </source>
</evidence>
<dbReference type="EMBL" id="MEUJ01000002">
    <property type="protein sequence ID" value="OGC40891.1"/>
    <property type="molecule type" value="Genomic_DNA"/>
</dbReference>
<organism evidence="1 2">
    <name type="scientific">candidate division WOR-1 bacterium RIFOXYC2_FULL_46_14</name>
    <dbReference type="NCBI Taxonomy" id="1802587"/>
    <lineage>
        <taxon>Bacteria</taxon>
        <taxon>Bacillati</taxon>
        <taxon>Saganbacteria</taxon>
    </lineage>
</organism>
<dbReference type="AlphaFoldDB" id="A0A1F4U7J3"/>